<feature type="compositionally biased region" description="Low complexity" evidence="1">
    <location>
        <begin position="331"/>
        <end position="347"/>
    </location>
</feature>
<proteinExistence type="predicted"/>
<dbReference type="Proteomes" id="UP000799771">
    <property type="component" value="Unassembled WGS sequence"/>
</dbReference>
<feature type="compositionally biased region" description="Low complexity" evidence="1">
    <location>
        <begin position="300"/>
        <end position="311"/>
    </location>
</feature>
<keyword evidence="4" id="KW-1185">Reference proteome</keyword>
<dbReference type="GeneID" id="54404245"/>
<evidence type="ECO:0000256" key="2">
    <source>
        <dbReference type="SAM" id="Phobius"/>
    </source>
</evidence>
<evidence type="ECO:0000256" key="1">
    <source>
        <dbReference type="SAM" id="MobiDB-lite"/>
    </source>
</evidence>
<dbReference type="EMBL" id="ML977507">
    <property type="protein sequence ID" value="KAF2128779.1"/>
    <property type="molecule type" value="Genomic_DNA"/>
</dbReference>
<feature type="transmembrane region" description="Helical" evidence="2">
    <location>
        <begin position="59"/>
        <end position="79"/>
    </location>
</feature>
<dbReference type="AlphaFoldDB" id="A0A6A6AAG1"/>
<accession>A0A6A6AAG1</accession>
<feature type="region of interest" description="Disordered" evidence="1">
    <location>
        <begin position="300"/>
        <end position="377"/>
    </location>
</feature>
<feature type="region of interest" description="Disordered" evidence="1">
    <location>
        <begin position="234"/>
        <end position="287"/>
    </location>
</feature>
<feature type="transmembrane region" description="Helical" evidence="2">
    <location>
        <begin position="12"/>
        <end position="32"/>
    </location>
</feature>
<protein>
    <submittedName>
        <fullName evidence="3">Uncharacterized protein</fullName>
    </submittedName>
</protein>
<keyword evidence="2" id="KW-0472">Membrane</keyword>
<keyword evidence="2" id="KW-1133">Transmembrane helix</keyword>
<sequence length="377" mass="41002">MRSAWTGRVLTGFSVLLSLAALTITLVLIVMIKSRWHEVSTTSSKVAVTNWNGHVAAHIAVWSISCFSQFALYSLCFLIRHTPEAQAVSGSGPRDSVMSEFPNRRTSRDMFGIEATRPSSPLAGLPSPTFSHRSSKSLNSFRESIRHVVRPATSRTTLISRPSFSRSVYSDNQSCHSVAHPDGFDSWDTSSVSPCARDAVMQFTPSLATTLETIPGSRPATPARVLDSPLLSDLPEADEDLVPPPKMMPDTSRPPSPSLGNEGHIHPLFRSESPTPAPSATPGTSILASPLANQAIVAPSRSYSRMRSNSRTATSSPLVPARSIRDRRANSMRSLSRSPSPPSREMTPPIPDFVLNSSPRSSWSGSRRMQLQFSPDR</sequence>
<evidence type="ECO:0000313" key="3">
    <source>
        <dbReference type="EMBL" id="KAF2128779.1"/>
    </source>
</evidence>
<name>A0A6A6AAG1_9PLEO</name>
<reference evidence="3" key="1">
    <citation type="journal article" date="2020" name="Stud. Mycol.">
        <title>101 Dothideomycetes genomes: a test case for predicting lifestyles and emergence of pathogens.</title>
        <authorList>
            <person name="Haridas S."/>
            <person name="Albert R."/>
            <person name="Binder M."/>
            <person name="Bloem J."/>
            <person name="Labutti K."/>
            <person name="Salamov A."/>
            <person name="Andreopoulos B."/>
            <person name="Baker S."/>
            <person name="Barry K."/>
            <person name="Bills G."/>
            <person name="Bluhm B."/>
            <person name="Cannon C."/>
            <person name="Castanera R."/>
            <person name="Culley D."/>
            <person name="Daum C."/>
            <person name="Ezra D."/>
            <person name="Gonzalez J."/>
            <person name="Henrissat B."/>
            <person name="Kuo A."/>
            <person name="Liang C."/>
            <person name="Lipzen A."/>
            <person name="Lutzoni F."/>
            <person name="Magnuson J."/>
            <person name="Mondo S."/>
            <person name="Nolan M."/>
            <person name="Ohm R."/>
            <person name="Pangilinan J."/>
            <person name="Park H.-J."/>
            <person name="Ramirez L."/>
            <person name="Alfaro M."/>
            <person name="Sun H."/>
            <person name="Tritt A."/>
            <person name="Yoshinaga Y."/>
            <person name="Zwiers L.-H."/>
            <person name="Turgeon B."/>
            <person name="Goodwin S."/>
            <person name="Spatafora J."/>
            <person name="Crous P."/>
            <person name="Grigoriev I."/>
        </authorList>
    </citation>
    <scope>NUCLEOTIDE SEQUENCE</scope>
    <source>
        <strain evidence="3">CBS 119687</strain>
    </source>
</reference>
<organism evidence="3 4">
    <name type="scientific">Dothidotthia symphoricarpi CBS 119687</name>
    <dbReference type="NCBI Taxonomy" id="1392245"/>
    <lineage>
        <taxon>Eukaryota</taxon>
        <taxon>Fungi</taxon>
        <taxon>Dikarya</taxon>
        <taxon>Ascomycota</taxon>
        <taxon>Pezizomycotina</taxon>
        <taxon>Dothideomycetes</taxon>
        <taxon>Pleosporomycetidae</taxon>
        <taxon>Pleosporales</taxon>
        <taxon>Dothidotthiaceae</taxon>
        <taxon>Dothidotthia</taxon>
    </lineage>
</organism>
<evidence type="ECO:0000313" key="4">
    <source>
        <dbReference type="Proteomes" id="UP000799771"/>
    </source>
</evidence>
<feature type="compositionally biased region" description="Pro residues" evidence="1">
    <location>
        <begin position="242"/>
        <end position="257"/>
    </location>
</feature>
<keyword evidence="2" id="KW-0812">Transmembrane</keyword>
<dbReference type="OrthoDB" id="5431149at2759"/>
<dbReference type="RefSeq" id="XP_033523168.1">
    <property type="nucleotide sequence ID" value="XM_033663813.1"/>
</dbReference>
<gene>
    <name evidence="3" type="ORF">P153DRAFT_292070</name>
</gene>
<feature type="compositionally biased region" description="Low complexity" evidence="1">
    <location>
        <begin position="357"/>
        <end position="368"/>
    </location>
</feature>